<dbReference type="Pfam" id="PF02734">
    <property type="entry name" value="Dak2"/>
    <property type="match status" value="1"/>
</dbReference>
<dbReference type="InterPro" id="IPR012737">
    <property type="entry name" value="DhaK_L_YcgS"/>
</dbReference>
<dbReference type="InterPro" id="IPR004007">
    <property type="entry name" value="DhaL_dom"/>
</dbReference>
<dbReference type="Gene3D" id="3.40.50.510">
    <property type="entry name" value="Phosphotransferase system, mannose-type IIA component"/>
    <property type="match status" value="1"/>
</dbReference>
<keyword evidence="1" id="KW-0808">Transferase</keyword>
<dbReference type="EMBL" id="BMUU01000001">
    <property type="protein sequence ID" value="GGY14698.1"/>
    <property type="molecule type" value="Genomic_DNA"/>
</dbReference>
<keyword evidence="7" id="KW-1185">Reference proteome</keyword>
<dbReference type="SUPFAM" id="SSF53062">
    <property type="entry name" value="PTS system fructose IIA component-like"/>
    <property type="match status" value="1"/>
</dbReference>
<dbReference type="SMART" id="SM01120">
    <property type="entry name" value="Dak2"/>
    <property type="match status" value="1"/>
</dbReference>
<keyword evidence="2" id="KW-0418">Kinase</keyword>
<dbReference type="Gene3D" id="1.25.40.340">
    <property type="match status" value="1"/>
</dbReference>
<comment type="caution">
    <text evidence="6">The sequence shown here is derived from an EMBL/GenBank/DDBJ whole genome shotgun (WGS) entry which is preliminary data.</text>
</comment>
<dbReference type="PROSITE" id="PS51096">
    <property type="entry name" value="PTS_EIIA_TYPE_4"/>
    <property type="match status" value="1"/>
</dbReference>
<evidence type="ECO:0000256" key="2">
    <source>
        <dbReference type="ARBA" id="ARBA00022777"/>
    </source>
</evidence>
<protein>
    <recommendedName>
        <fullName evidence="8">Dihydroxyacetone kinase subunit L</fullName>
    </recommendedName>
</protein>
<gene>
    <name evidence="6" type="ORF">GCM10010326_02750</name>
</gene>
<reference evidence="7" key="1">
    <citation type="journal article" date="2019" name="Int. J. Syst. Evol. Microbiol.">
        <title>The Global Catalogue of Microorganisms (GCM) 10K type strain sequencing project: providing services to taxonomists for standard genome sequencing and annotation.</title>
        <authorList>
            <consortium name="The Broad Institute Genomics Platform"/>
            <consortium name="The Broad Institute Genome Sequencing Center for Infectious Disease"/>
            <person name="Wu L."/>
            <person name="Ma J."/>
        </authorList>
    </citation>
    <scope>NUCLEOTIDE SEQUENCE [LARGE SCALE GENOMIC DNA]</scope>
    <source>
        <strain evidence="7">JCM 4594</strain>
    </source>
</reference>
<accession>A0ABQ2ZIE7</accession>
<dbReference type="SUPFAM" id="SSF101473">
    <property type="entry name" value="DhaL-like"/>
    <property type="match status" value="1"/>
</dbReference>
<evidence type="ECO:0000259" key="5">
    <source>
        <dbReference type="PROSITE" id="PS51480"/>
    </source>
</evidence>
<feature type="domain" description="DhaL" evidence="5">
    <location>
        <begin position="14"/>
        <end position="214"/>
    </location>
</feature>
<proteinExistence type="predicted"/>
<organism evidence="6 7">
    <name type="scientific">Streptomyces xanthochromogenes</name>
    <dbReference type="NCBI Taxonomy" id="67384"/>
    <lineage>
        <taxon>Bacteria</taxon>
        <taxon>Bacillati</taxon>
        <taxon>Actinomycetota</taxon>
        <taxon>Actinomycetes</taxon>
        <taxon>Kitasatosporales</taxon>
        <taxon>Streptomycetaceae</taxon>
        <taxon>Streptomyces</taxon>
    </lineage>
</organism>
<dbReference type="InterPro" id="IPR036117">
    <property type="entry name" value="DhaL_dom_sf"/>
</dbReference>
<feature type="domain" description="PTS EIIA type-4" evidence="4">
    <location>
        <begin position="247"/>
        <end position="379"/>
    </location>
</feature>
<dbReference type="PANTHER" id="PTHR28629">
    <property type="entry name" value="TRIOKINASE/FMN CYCLASE"/>
    <property type="match status" value="1"/>
</dbReference>
<evidence type="ECO:0000313" key="7">
    <source>
        <dbReference type="Proteomes" id="UP000600946"/>
    </source>
</evidence>
<evidence type="ECO:0000256" key="3">
    <source>
        <dbReference type="SAM" id="MobiDB-lite"/>
    </source>
</evidence>
<dbReference type="Pfam" id="PF03610">
    <property type="entry name" value="EIIA-man"/>
    <property type="match status" value="1"/>
</dbReference>
<name>A0ABQ2ZIE7_9ACTN</name>
<dbReference type="PANTHER" id="PTHR28629:SF4">
    <property type="entry name" value="TRIOKINASE_FMN CYCLASE"/>
    <property type="match status" value="1"/>
</dbReference>
<evidence type="ECO:0000313" key="6">
    <source>
        <dbReference type="EMBL" id="GGY14698.1"/>
    </source>
</evidence>
<dbReference type="InterPro" id="IPR050861">
    <property type="entry name" value="Dihydroxyacetone_Kinase"/>
</dbReference>
<dbReference type="InterPro" id="IPR004701">
    <property type="entry name" value="PTS_EIIA_man-typ"/>
</dbReference>
<sequence>MTANLDCELVLDTAYFRRWLAAAHRLFERDSARLTALDAAIGDGDHGANMVRGFQAVTAGVVQTPQACPGDLLTQAGTTLTNSVGGASGPLFGMALRRTGKRLGAEPAVSAEQFAAALRAGAQAVGKLGGAVPGDATLLDALLPALDVLDRELAAGATVLGALEAARAAALDGADATGPMQASKGRASYLGERSIGHQDAGANSVVLLFEALTMAADPQGQPEPVVTPEQGEDTRSAGAPAVRAGGRVGVVLVSHSSEVAESTAALAAAMVGSGDLAPVRAAGGTDDGRIGTSAELIHAAALEVDQGHGVAVLCDMGSAVLTVRALLGDTDGRTMPADTRIVDAPFVEGAVGVVVTASAGADLDMVVAAGEDARTYRKG</sequence>
<dbReference type="NCBIfam" id="TIGR02365">
    <property type="entry name" value="dha_L_ycgS"/>
    <property type="match status" value="1"/>
</dbReference>
<feature type="region of interest" description="Disordered" evidence="3">
    <location>
        <begin position="218"/>
        <end position="239"/>
    </location>
</feature>
<evidence type="ECO:0000256" key="1">
    <source>
        <dbReference type="ARBA" id="ARBA00022679"/>
    </source>
</evidence>
<evidence type="ECO:0000259" key="4">
    <source>
        <dbReference type="PROSITE" id="PS51096"/>
    </source>
</evidence>
<dbReference type="PROSITE" id="PS51480">
    <property type="entry name" value="DHAL"/>
    <property type="match status" value="1"/>
</dbReference>
<dbReference type="Proteomes" id="UP000600946">
    <property type="component" value="Unassembled WGS sequence"/>
</dbReference>
<dbReference type="InterPro" id="IPR036662">
    <property type="entry name" value="PTS_EIIA_man-typ_sf"/>
</dbReference>
<evidence type="ECO:0008006" key="8">
    <source>
        <dbReference type="Google" id="ProtNLM"/>
    </source>
</evidence>